<dbReference type="Proteomes" id="UP000828390">
    <property type="component" value="Unassembled WGS sequence"/>
</dbReference>
<dbReference type="EMBL" id="JAIWYP010000002">
    <property type="protein sequence ID" value="KAH3866786.1"/>
    <property type="molecule type" value="Genomic_DNA"/>
</dbReference>
<dbReference type="AlphaFoldDB" id="A0A9D4M1P6"/>
<evidence type="ECO:0000313" key="2">
    <source>
        <dbReference type="Proteomes" id="UP000828390"/>
    </source>
</evidence>
<name>A0A9D4M1P6_DREPO</name>
<keyword evidence="2" id="KW-1185">Reference proteome</keyword>
<comment type="caution">
    <text evidence="1">The sequence shown here is derived from an EMBL/GenBank/DDBJ whole genome shotgun (WGS) entry which is preliminary data.</text>
</comment>
<accession>A0A9D4M1P6</accession>
<evidence type="ECO:0000313" key="1">
    <source>
        <dbReference type="EMBL" id="KAH3866786.1"/>
    </source>
</evidence>
<reference evidence="1" key="1">
    <citation type="journal article" date="2019" name="bioRxiv">
        <title>The Genome of the Zebra Mussel, Dreissena polymorpha: A Resource for Invasive Species Research.</title>
        <authorList>
            <person name="McCartney M.A."/>
            <person name="Auch B."/>
            <person name="Kono T."/>
            <person name="Mallez S."/>
            <person name="Zhang Y."/>
            <person name="Obille A."/>
            <person name="Becker A."/>
            <person name="Abrahante J.E."/>
            <person name="Garbe J."/>
            <person name="Badalamenti J.P."/>
            <person name="Herman A."/>
            <person name="Mangelson H."/>
            <person name="Liachko I."/>
            <person name="Sullivan S."/>
            <person name="Sone E.D."/>
            <person name="Koren S."/>
            <person name="Silverstein K.A.T."/>
            <person name="Beckman K.B."/>
            <person name="Gohl D.M."/>
        </authorList>
    </citation>
    <scope>NUCLEOTIDE SEQUENCE</scope>
    <source>
        <strain evidence="1">Duluth1</strain>
        <tissue evidence="1">Whole animal</tissue>
    </source>
</reference>
<proteinExistence type="predicted"/>
<protein>
    <submittedName>
        <fullName evidence="1">Uncharacterized protein</fullName>
    </submittedName>
</protein>
<sequence>MANDVVWGIELSNRSLREDHQPSHKEVAMNLPSFSALGCTERATSCNSHFPHWWGNSRQLKPDLYSHLNTPQMSRSEKQALFPTPAANSRL</sequence>
<organism evidence="1 2">
    <name type="scientific">Dreissena polymorpha</name>
    <name type="common">Zebra mussel</name>
    <name type="synonym">Mytilus polymorpha</name>
    <dbReference type="NCBI Taxonomy" id="45954"/>
    <lineage>
        <taxon>Eukaryota</taxon>
        <taxon>Metazoa</taxon>
        <taxon>Spiralia</taxon>
        <taxon>Lophotrochozoa</taxon>
        <taxon>Mollusca</taxon>
        <taxon>Bivalvia</taxon>
        <taxon>Autobranchia</taxon>
        <taxon>Heteroconchia</taxon>
        <taxon>Euheterodonta</taxon>
        <taxon>Imparidentia</taxon>
        <taxon>Neoheterodontei</taxon>
        <taxon>Myida</taxon>
        <taxon>Dreissenoidea</taxon>
        <taxon>Dreissenidae</taxon>
        <taxon>Dreissena</taxon>
    </lineage>
</organism>
<gene>
    <name evidence="1" type="ORF">DPMN_029895</name>
</gene>
<reference evidence="1" key="2">
    <citation type="submission" date="2020-11" db="EMBL/GenBank/DDBJ databases">
        <authorList>
            <person name="McCartney M.A."/>
            <person name="Auch B."/>
            <person name="Kono T."/>
            <person name="Mallez S."/>
            <person name="Becker A."/>
            <person name="Gohl D.M."/>
            <person name="Silverstein K.A.T."/>
            <person name="Koren S."/>
            <person name="Bechman K.B."/>
            <person name="Herman A."/>
            <person name="Abrahante J.E."/>
            <person name="Garbe J."/>
        </authorList>
    </citation>
    <scope>NUCLEOTIDE SEQUENCE</scope>
    <source>
        <strain evidence="1">Duluth1</strain>
        <tissue evidence="1">Whole animal</tissue>
    </source>
</reference>